<dbReference type="Gene3D" id="3.30.1330.10">
    <property type="entry name" value="PurM-like, N-terminal domain"/>
    <property type="match status" value="1"/>
</dbReference>
<keyword evidence="2" id="KW-0547">Nucleotide-binding</keyword>
<evidence type="ECO:0000256" key="1">
    <source>
        <dbReference type="ARBA" id="ARBA00022977"/>
    </source>
</evidence>
<feature type="binding site" evidence="2">
    <location>
        <position position="95"/>
    </location>
    <ligand>
        <name>Mg(2+)</name>
        <dbReference type="ChEBI" id="CHEBI:18420"/>
        <label>2</label>
    </ligand>
</feature>
<feature type="binding site" evidence="2">
    <location>
        <position position="299"/>
    </location>
    <ligand>
        <name>substrate</name>
    </ligand>
</feature>
<keyword evidence="2 4" id="KW-0808">Transferase</keyword>
<dbReference type="PANTHER" id="PTHR30270:SF0">
    <property type="entry name" value="THIAMINE-MONOPHOSPHATE KINASE"/>
    <property type="match status" value="1"/>
</dbReference>
<dbReference type="InterPro" id="IPR036676">
    <property type="entry name" value="PurM-like_C_sf"/>
</dbReference>
<dbReference type="InterPro" id="IPR016188">
    <property type="entry name" value="PurM-like_N"/>
</dbReference>
<dbReference type="EC" id="2.7.4.16" evidence="2"/>
<dbReference type="EMBL" id="JAGHKO010000001">
    <property type="protein sequence ID" value="MBO9199715.1"/>
    <property type="molecule type" value="Genomic_DNA"/>
</dbReference>
<keyword evidence="5" id="KW-1185">Reference proteome</keyword>
<comment type="miscellaneous">
    <text evidence="2">Reaction mechanism of ThiL seems to utilize a direct, inline transfer of the gamma-phosphate of ATP to TMP rather than a phosphorylated enzyme intermediate.</text>
</comment>
<sequence>MLFILKDNIISTMSESRTEISSLGEFGLIEHLTRNIELQNASSIVGVGDDAAVIDHFGKQTVITTDLLVEGIHFDLMYTPLKHLGYKSVVVNLSDIYAMNATPTQITVSIAFSNRFSVEALSEFYEGIYAACEKYGVDLVGGDTSSSQKGFVISVTAIGEVTPGKYVRRDTAQKGDLICCSGDLGAAYVGLLFLEREKQIYLEHPQVQPDLEGESYVIGRLLKPEARKETIEFLETHNIVPTSMMDISDGLSSEILHICEQSQLGCVLYEEKLPIAEEMRKAAFKFEIDPTACALSGGEDYELLFTMKQSDYEKIVLNEQISVIGYMTDASEGVKINTKGGQVHPITAQGWNAFKK</sequence>
<dbReference type="PANTHER" id="PTHR30270">
    <property type="entry name" value="THIAMINE-MONOPHOSPHATE KINASE"/>
    <property type="match status" value="1"/>
</dbReference>
<name>A0ABS3YPC3_9BACT</name>
<evidence type="ECO:0000313" key="5">
    <source>
        <dbReference type="Proteomes" id="UP000677244"/>
    </source>
</evidence>
<feature type="binding site" evidence="2">
    <location>
        <position position="73"/>
    </location>
    <ligand>
        <name>substrate</name>
    </ligand>
</feature>
<keyword evidence="2" id="KW-0460">Magnesium</keyword>
<feature type="binding site" evidence="2">
    <location>
        <position position="248"/>
    </location>
    <ligand>
        <name>ATP</name>
        <dbReference type="ChEBI" id="CHEBI:30616"/>
    </ligand>
</feature>
<keyword evidence="2" id="KW-0479">Metal-binding</keyword>
<dbReference type="Pfam" id="PF00586">
    <property type="entry name" value="AIRS"/>
    <property type="match status" value="1"/>
</dbReference>
<dbReference type="PIRSF" id="PIRSF005303">
    <property type="entry name" value="Thiam_monoph_kin"/>
    <property type="match status" value="1"/>
</dbReference>
<dbReference type="Gene3D" id="3.90.650.10">
    <property type="entry name" value="PurM-like C-terminal domain"/>
    <property type="match status" value="1"/>
</dbReference>
<keyword evidence="2 4" id="KW-0418">Kinase</keyword>
<dbReference type="RefSeq" id="WP_209137770.1">
    <property type="nucleotide sequence ID" value="NZ_JAGHKO010000001.1"/>
</dbReference>
<protein>
    <recommendedName>
        <fullName evidence="2">Thiamine-monophosphate kinase</fullName>
        <shortName evidence="2">TMP kinase</shortName>
        <shortName evidence="2">Thiamine-phosphate kinase</shortName>
        <ecNumber evidence="2">2.7.4.16</ecNumber>
    </recommendedName>
</protein>
<dbReference type="NCBIfam" id="TIGR01379">
    <property type="entry name" value="thiL"/>
    <property type="match status" value="1"/>
</dbReference>
<feature type="binding site" evidence="2">
    <location>
        <position position="50"/>
    </location>
    <ligand>
        <name>Mg(2+)</name>
        <dbReference type="ChEBI" id="CHEBI:18420"/>
        <label>4</label>
    </ligand>
</feature>
<feature type="binding site" evidence="2">
    <location>
        <position position="169"/>
    </location>
    <ligand>
        <name>ATP</name>
        <dbReference type="ChEBI" id="CHEBI:30616"/>
    </ligand>
</feature>
<dbReference type="SUPFAM" id="SSF56042">
    <property type="entry name" value="PurM C-terminal domain-like"/>
    <property type="match status" value="1"/>
</dbReference>
<proteinExistence type="inferred from homology"/>
<feature type="binding site" evidence="2">
    <location>
        <position position="143"/>
    </location>
    <ligand>
        <name>Mg(2+)</name>
        <dbReference type="ChEBI" id="CHEBI:18420"/>
        <label>1</label>
    </ligand>
</feature>
<dbReference type="HAMAP" id="MF_02128">
    <property type="entry name" value="TMP_kinase"/>
    <property type="match status" value="1"/>
</dbReference>
<feature type="binding site" evidence="2">
    <location>
        <position position="95"/>
    </location>
    <ligand>
        <name>Mg(2+)</name>
        <dbReference type="ChEBI" id="CHEBI:18420"/>
        <label>4</label>
    </ligand>
</feature>
<evidence type="ECO:0000256" key="2">
    <source>
        <dbReference type="HAMAP-Rule" id="MF_02128"/>
    </source>
</evidence>
<keyword evidence="1 2" id="KW-0784">Thiamine biosynthesis</keyword>
<organism evidence="4 5">
    <name type="scientific">Niastella soli</name>
    <dbReference type="NCBI Taxonomy" id="2821487"/>
    <lineage>
        <taxon>Bacteria</taxon>
        <taxon>Pseudomonadati</taxon>
        <taxon>Bacteroidota</taxon>
        <taxon>Chitinophagia</taxon>
        <taxon>Chitinophagales</taxon>
        <taxon>Chitinophagaceae</taxon>
        <taxon>Niastella</taxon>
    </lineage>
</organism>
<dbReference type="InterPro" id="IPR036921">
    <property type="entry name" value="PurM-like_N_sf"/>
</dbReference>
<feature type="binding site" evidence="2">
    <location>
        <position position="64"/>
    </location>
    <ligand>
        <name>Mg(2+)</name>
        <dbReference type="ChEBI" id="CHEBI:18420"/>
        <label>4</label>
    </ligand>
</feature>
<dbReference type="Proteomes" id="UP000677244">
    <property type="component" value="Unassembled WGS sequence"/>
</dbReference>
<comment type="caution">
    <text evidence="4">The sequence shown here is derived from an EMBL/GenBank/DDBJ whole genome shotgun (WGS) entry which is preliminary data.</text>
</comment>
<keyword evidence="2" id="KW-0067">ATP-binding</keyword>
<dbReference type="InterPro" id="IPR006283">
    <property type="entry name" value="ThiL-like"/>
</dbReference>
<accession>A0ABS3YPC3</accession>
<comment type="similarity">
    <text evidence="2">Belongs to the thiamine-monophosphate kinase family.</text>
</comment>
<feature type="binding site" evidence="2">
    <location>
        <position position="65"/>
    </location>
    <ligand>
        <name>Mg(2+)</name>
        <dbReference type="ChEBI" id="CHEBI:18420"/>
        <label>1</label>
    </ligand>
</feature>
<feature type="binding site" evidence="2">
    <location>
        <position position="351"/>
    </location>
    <ligand>
        <name>substrate</name>
    </ligand>
</feature>
<feature type="binding site" evidence="2">
    <location>
        <position position="246"/>
    </location>
    <ligand>
        <name>Mg(2+)</name>
        <dbReference type="ChEBI" id="CHEBI:18420"/>
        <label>3</label>
    </ligand>
</feature>
<feature type="binding site" evidence="2">
    <location>
        <position position="66"/>
    </location>
    <ligand>
        <name>Mg(2+)</name>
        <dbReference type="ChEBI" id="CHEBI:18420"/>
        <label>2</label>
    </ligand>
</feature>
<evidence type="ECO:0000259" key="3">
    <source>
        <dbReference type="Pfam" id="PF00586"/>
    </source>
</evidence>
<feature type="binding site" evidence="2">
    <location>
        <position position="249"/>
    </location>
    <ligand>
        <name>Mg(2+)</name>
        <dbReference type="ChEBI" id="CHEBI:18420"/>
        <label>5</label>
    </ligand>
</feature>
<dbReference type="GO" id="GO:0009030">
    <property type="term" value="F:thiamine-phosphate kinase activity"/>
    <property type="evidence" value="ECO:0007669"/>
    <property type="project" value="UniProtKB-EC"/>
</dbReference>
<comment type="function">
    <text evidence="2">Catalyzes the ATP-dependent phosphorylation of thiamine-monophosphate (TMP) to form thiamine-pyrophosphate (TPP), the active form of vitamin B1.</text>
</comment>
<evidence type="ECO:0000313" key="4">
    <source>
        <dbReference type="EMBL" id="MBO9199715.1"/>
    </source>
</evidence>
<feature type="binding site" evidence="2">
    <location>
        <begin position="142"/>
        <end position="143"/>
    </location>
    <ligand>
        <name>ATP</name>
        <dbReference type="ChEBI" id="CHEBI:30616"/>
    </ligand>
</feature>
<comment type="catalytic activity">
    <reaction evidence="2">
        <text>thiamine phosphate + ATP = thiamine diphosphate + ADP</text>
        <dbReference type="Rhea" id="RHEA:15913"/>
        <dbReference type="ChEBI" id="CHEBI:30616"/>
        <dbReference type="ChEBI" id="CHEBI:37575"/>
        <dbReference type="ChEBI" id="CHEBI:58937"/>
        <dbReference type="ChEBI" id="CHEBI:456216"/>
        <dbReference type="EC" id="2.7.4.16"/>
    </reaction>
</comment>
<comment type="pathway">
    <text evidence="2">Cofactor biosynthesis; thiamine diphosphate biosynthesis; thiamine diphosphate from thiamine phosphate: step 1/1.</text>
</comment>
<reference evidence="4 5" key="1">
    <citation type="submission" date="2021-03" db="EMBL/GenBank/DDBJ databases">
        <title>Assistant Professor.</title>
        <authorList>
            <person name="Huq M.A."/>
        </authorList>
    </citation>
    <scope>NUCLEOTIDE SEQUENCE [LARGE SCALE GENOMIC DNA]</scope>
    <source>
        <strain evidence="4 5">MAH-29</strain>
    </source>
</reference>
<gene>
    <name evidence="2 4" type="primary">thiL</name>
    <name evidence="4" type="ORF">J7I42_05510</name>
</gene>
<feature type="domain" description="PurM-like N-terminal" evidence="3">
    <location>
        <begin position="48"/>
        <end position="161"/>
    </location>
</feature>
<feature type="binding site" evidence="2">
    <location>
        <position position="125"/>
    </location>
    <ligand>
        <name>ATP</name>
        <dbReference type="ChEBI" id="CHEBI:30616"/>
    </ligand>
</feature>
<dbReference type="CDD" id="cd02194">
    <property type="entry name" value="ThiL"/>
    <property type="match status" value="1"/>
</dbReference>
<feature type="binding site" evidence="2">
    <location>
        <position position="95"/>
    </location>
    <ligand>
        <name>Mg(2+)</name>
        <dbReference type="ChEBI" id="CHEBI:18420"/>
        <label>3</label>
    </ligand>
</feature>
<feature type="binding site" evidence="2">
    <location>
        <position position="50"/>
    </location>
    <ligand>
        <name>Mg(2+)</name>
        <dbReference type="ChEBI" id="CHEBI:18420"/>
        <label>3</label>
    </ligand>
</feature>
<feature type="binding site" evidence="2">
    <location>
        <position position="66"/>
    </location>
    <ligand>
        <name>Mg(2+)</name>
        <dbReference type="ChEBI" id="CHEBI:18420"/>
        <label>1</label>
    </ligand>
</feature>
<dbReference type="SUPFAM" id="SSF55326">
    <property type="entry name" value="PurM N-terminal domain-like"/>
    <property type="match status" value="1"/>
</dbReference>